<reference evidence="1 2" key="1">
    <citation type="journal article" date="2017" name="Int. J. Parasitol.">
        <title>The genome of the protozoan parasite Cystoisospora suis and a reverse vaccinology approach to identify vaccine candidates.</title>
        <authorList>
            <person name="Palmieri N."/>
            <person name="Shrestha A."/>
            <person name="Ruttkowski B."/>
            <person name="Beck T."/>
            <person name="Vogl C."/>
            <person name="Tomley F."/>
            <person name="Blake D.P."/>
            <person name="Joachim A."/>
        </authorList>
    </citation>
    <scope>NUCLEOTIDE SEQUENCE [LARGE SCALE GENOMIC DNA]</scope>
    <source>
        <strain evidence="1 2">Wien I</strain>
    </source>
</reference>
<dbReference type="GeneID" id="94423927"/>
<dbReference type="VEuPathDB" id="ToxoDB:CSUI_000482"/>
<proteinExistence type="predicted"/>
<dbReference type="RefSeq" id="XP_067927308.1">
    <property type="nucleotide sequence ID" value="XM_068060716.1"/>
</dbReference>
<dbReference type="Proteomes" id="UP000221165">
    <property type="component" value="Unassembled WGS sequence"/>
</dbReference>
<keyword evidence="2" id="KW-1185">Reference proteome</keyword>
<protein>
    <submittedName>
        <fullName evidence="1">Uncharacterized protein</fullName>
    </submittedName>
</protein>
<sequence length="56" mass="6265">MSMTRREKEASRPTRAIETFLGFHLIVCLSPSSQDISVQRTCACILGGACTRCLYR</sequence>
<accession>A0A2C6LG29</accession>
<gene>
    <name evidence="1" type="ORF">CSUI_000482</name>
</gene>
<name>A0A2C6LG29_9APIC</name>
<evidence type="ECO:0000313" key="1">
    <source>
        <dbReference type="EMBL" id="PHJ25662.1"/>
    </source>
</evidence>
<comment type="caution">
    <text evidence="1">The sequence shown here is derived from an EMBL/GenBank/DDBJ whole genome shotgun (WGS) entry which is preliminary data.</text>
</comment>
<dbReference type="EMBL" id="MIGC01000186">
    <property type="protein sequence ID" value="PHJ25662.1"/>
    <property type="molecule type" value="Genomic_DNA"/>
</dbReference>
<organism evidence="1 2">
    <name type="scientific">Cystoisospora suis</name>
    <dbReference type="NCBI Taxonomy" id="483139"/>
    <lineage>
        <taxon>Eukaryota</taxon>
        <taxon>Sar</taxon>
        <taxon>Alveolata</taxon>
        <taxon>Apicomplexa</taxon>
        <taxon>Conoidasida</taxon>
        <taxon>Coccidia</taxon>
        <taxon>Eucoccidiorida</taxon>
        <taxon>Eimeriorina</taxon>
        <taxon>Sarcocystidae</taxon>
        <taxon>Cystoisospora</taxon>
    </lineage>
</organism>
<dbReference type="AlphaFoldDB" id="A0A2C6LG29"/>
<evidence type="ECO:0000313" key="2">
    <source>
        <dbReference type="Proteomes" id="UP000221165"/>
    </source>
</evidence>